<comment type="caution">
    <text evidence="2">The sequence shown here is derived from an EMBL/GenBank/DDBJ whole genome shotgun (WGS) entry which is preliminary data.</text>
</comment>
<dbReference type="RefSeq" id="WP_003604886.1">
    <property type="nucleotide sequence ID" value="NZ_AGJK01000232.1"/>
</dbReference>
<dbReference type="Proteomes" id="UP000004382">
    <property type="component" value="Unassembled WGS sequence"/>
</dbReference>
<accession>H1KRE0</accession>
<protein>
    <submittedName>
        <fullName evidence="2">Uncharacterized protein</fullName>
    </submittedName>
</protein>
<name>H1KRE0_METEX</name>
<evidence type="ECO:0000313" key="3">
    <source>
        <dbReference type="Proteomes" id="UP000004382"/>
    </source>
</evidence>
<sequence>MRSLREENGGLRAEMTALRREVRAMVRMCLSMRRAMQRAVESGDVSPLRLWLDLNPSDDEGDEPQRPAA</sequence>
<proteinExistence type="predicted"/>
<organism evidence="2 3">
    <name type="scientific">Methylorubrum extorquens DSM 13060</name>
    <dbReference type="NCBI Taxonomy" id="882800"/>
    <lineage>
        <taxon>Bacteria</taxon>
        <taxon>Pseudomonadati</taxon>
        <taxon>Pseudomonadota</taxon>
        <taxon>Alphaproteobacteria</taxon>
        <taxon>Hyphomicrobiales</taxon>
        <taxon>Methylobacteriaceae</taxon>
        <taxon>Methylorubrum</taxon>
    </lineage>
</organism>
<gene>
    <name evidence="2" type="ORF">MetexDRAFT_5203</name>
</gene>
<dbReference type="AlphaFoldDB" id="H1KRE0"/>
<dbReference type="EMBL" id="AGJK01000232">
    <property type="protein sequence ID" value="EHP89901.1"/>
    <property type="molecule type" value="Genomic_DNA"/>
</dbReference>
<reference evidence="2 3" key="1">
    <citation type="submission" date="2011-09" db="EMBL/GenBank/DDBJ databases">
        <title>The draft genome of Methylobacterium extorquens DSM 13060.</title>
        <authorList>
            <consortium name="US DOE Joint Genome Institute (JGI-PGF)"/>
            <person name="Lucas S."/>
            <person name="Han J."/>
            <person name="Lapidus A."/>
            <person name="Cheng J.-F."/>
            <person name="Goodwin L."/>
            <person name="Pitluck S."/>
            <person name="Peters L."/>
            <person name="Land M.L."/>
            <person name="Hauser L."/>
            <person name="Koskimaki J."/>
            <person name="Halonen O."/>
            <person name="Pirttila A."/>
            <person name="Frank C."/>
            <person name="Woyke T.J."/>
        </authorList>
    </citation>
    <scope>NUCLEOTIDE SEQUENCE [LARGE SCALE GENOMIC DNA]</scope>
    <source>
        <strain evidence="2 3">DSM 13060</strain>
    </source>
</reference>
<dbReference type="PATRIC" id="fig|882800.3.peg.5080"/>
<evidence type="ECO:0000313" key="2">
    <source>
        <dbReference type="EMBL" id="EHP89901.1"/>
    </source>
</evidence>
<evidence type="ECO:0000256" key="1">
    <source>
        <dbReference type="SAM" id="MobiDB-lite"/>
    </source>
</evidence>
<feature type="region of interest" description="Disordered" evidence="1">
    <location>
        <begin position="50"/>
        <end position="69"/>
    </location>
</feature>